<keyword evidence="6" id="KW-1185">Reference proteome</keyword>
<feature type="transmembrane region" description="Helical" evidence="1">
    <location>
        <begin position="229"/>
        <end position="250"/>
    </location>
</feature>
<dbReference type="AlphaFoldDB" id="A0AAQ1MG25"/>
<organism evidence="4 5">
    <name type="scientific">Bittarella massiliensis</name>
    <name type="common">ex Durand et al. 2017</name>
    <dbReference type="NCBI Taxonomy" id="1720313"/>
    <lineage>
        <taxon>Bacteria</taxon>
        <taxon>Bacillati</taxon>
        <taxon>Bacillota</taxon>
        <taxon>Clostridia</taxon>
        <taxon>Eubacteriales</taxon>
        <taxon>Oscillospiraceae</taxon>
        <taxon>Bittarella (ex Durand et al. 2017)</taxon>
    </lineage>
</organism>
<accession>A0AAQ1MG25</accession>
<protein>
    <submittedName>
        <fullName evidence="4">CAAX protease self-immunity</fullName>
    </submittedName>
    <submittedName>
        <fullName evidence="3">CPBP family intramembrane metalloprotease</fullName>
    </submittedName>
</protein>
<dbReference type="InterPro" id="IPR003675">
    <property type="entry name" value="Rce1/LyrA-like_dom"/>
</dbReference>
<name>A0AAQ1MG25_9FIRM</name>
<dbReference type="EMBL" id="FQVY01000006">
    <property type="protein sequence ID" value="SHG63184.1"/>
    <property type="molecule type" value="Genomic_DNA"/>
</dbReference>
<feature type="domain" description="CAAX prenyl protease 2/Lysostaphin resistance protein A-like" evidence="2">
    <location>
        <begin position="111"/>
        <end position="213"/>
    </location>
</feature>
<dbReference type="Proteomes" id="UP000474718">
    <property type="component" value="Unassembled WGS sequence"/>
</dbReference>
<keyword evidence="1" id="KW-1133">Transmembrane helix</keyword>
<feature type="transmembrane region" description="Helical" evidence="1">
    <location>
        <begin position="176"/>
        <end position="194"/>
    </location>
</feature>
<gene>
    <name evidence="3" type="ORF">GT747_00885</name>
    <name evidence="4" type="ORF">SAMN05444424_2869</name>
</gene>
<dbReference type="GO" id="GO:0008237">
    <property type="term" value="F:metallopeptidase activity"/>
    <property type="evidence" value="ECO:0007669"/>
    <property type="project" value="UniProtKB-KW"/>
</dbReference>
<dbReference type="RefSeq" id="WP_021661381.1">
    <property type="nucleotide sequence ID" value="NZ_FQVY01000006.1"/>
</dbReference>
<evidence type="ECO:0000313" key="6">
    <source>
        <dbReference type="Proteomes" id="UP000474718"/>
    </source>
</evidence>
<reference evidence="4" key="2">
    <citation type="submission" date="2016-11" db="EMBL/GenBank/DDBJ databases">
        <authorList>
            <person name="Varghese N."/>
            <person name="Submissions S."/>
        </authorList>
    </citation>
    <scope>NUCLEOTIDE SEQUENCE</scope>
    <source>
        <strain evidence="4">DSM 4029</strain>
    </source>
</reference>
<dbReference type="Proteomes" id="UP000184089">
    <property type="component" value="Unassembled WGS sequence"/>
</dbReference>
<dbReference type="GO" id="GO:0004175">
    <property type="term" value="F:endopeptidase activity"/>
    <property type="evidence" value="ECO:0007669"/>
    <property type="project" value="UniProtKB-ARBA"/>
</dbReference>
<feature type="transmembrane region" description="Helical" evidence="1">
    <location>
        <begin position="81"/>
        <end position="103"/>
    </location>
</feature>
<keyword evidence="4" id="KW-0645">Protease</keyword>
<dbReference type="EMBL" id="WWVX01000001">
    <property type="protein sequence ID" value="MZL68330.1"/>
    <property type="molecule type" value="Genomic_DNA"/>
</dbReference>
<keyword evidence="3" id="KW-0378">Hydrolase</keyword>
<keyword evidence="3" id="KW-0482">Metalloprotease</keyword>
<reference evidence="5" key="1">
    <citation type="submission" date="2016-11" db="EMBL/GenBank/DDBJ databases">
        <authorList>
            <person name="Jaros S."/>
            <person name="Januszkiewicz K."/>
            <person name="Wedrychowicz H."/>
        </authorList>
    </citation>
    <scope>NUCLEOTIDE SEQUENCE [LARGE SCALE GENOMIC DNA]</scope>
    <source>
        <strain evidence="5">DSM 4029</strain>
    </source>
</reference>
<feature type="transmembrane region" description="Helical" evidence="1">
    <location>
        <begin position="109"/>
        <end position="130"/>
    </location>
</feature>
<dbReference type="GO" id="GO:0006508">
    <property type="term" value="P:proteolysis"/>
    <property type="evidence" value="ECO:0007669"/>
    <property type="project" value="UniProtKB-KW"/>
</dbReference>
<feature type="transmembrane region" description="Helical" evidence="1">
    <location>
        <begin position="39"/>
        <end position="61"/>
    </location>
</feature>
<evidence type="ECO:0000259" key="2">
    <source>
        <dbReference type="Pfam" id="PF02517"/>
    </source>
</evidence>
<evidence type="ECO:0000313" key="4">
    <source>
        <dbReference type="EMBL" id="SHG63184.1"/>
    </source>
</evidence>
<keyword evidence="1" id="KW-0812">Transmembrane</keyword>
<sequence length="256" mass="28008">MSKKTISVLTCLCILIAAMDISGLPGILFQLRVADVDAAILPLTLNFCLIGLAAFAVIRIFKIEYKYGFTTNGLLNGLKKYAPAGAIAGILSFIAFFIGLSPFDYKPTIWKVLIEGVVYYIGVGIVEEFYVRGLFLNIVEALCKKRKNKTAIAIVVSSIAFGLGHIPGVIGMGWGVILFKVISTIGMGFYFGVIYKRTNNLLLPILMHIFIDVCALPYCFTSNMRYETISLIILVITYTMLAVYSGVLLGKADKAN</sequence>
<feature type="transmembrane region" description="Helical" evidence="1">
    <location>
        <begin position="201"/>
        <end position="223"/>
    </location>
</feature>
<keyword evidence="1" id="KW-0472">Membrane</keyword>
<dbReference type="Pfam" id="PF02517">
    <property type="entry name" value="Rce1-like"/>
    <property type="match status" value="1"/>
</dbReference>
<proteinExistence type="predicted"/>
<feature type="transmembrane region" description="Helical" evidence="1">
    <location>
        <begin position="151"/>
        <end position="170"/>
    </location>
</feature>
<evidence type="ECO:0000313" key="3">
    <source>
        <dbReference type="EMBL" id="MZL68330.1"/>
    </source>
</evidence>
<dbReference type="GO" id="GO:0080120">
    <property type="term" value="P:CAAX-box protein maturation"/>
    <property type="evidence" value="ECO:0007669"/>
    <property type="project" value="UniProtKB-ARBA"/>
</dbReference>
<evidence type="ECO:0000313" key="5">
    <source>
        <dbReference type="Proteomes" id="UP000184089"/>
    </source>
</evidence>
<comment type="caution">
    <text evidence="4">The sequence shown here is derived from an EMBL/GenBank/DDBJ whole genome shotgun (WGS) entry which is preliminary data.</text>
</comment>
<reference evidence="3 6" key="3">
    <citation type="journal article" date="2019" name="Nat. Med.">
        <title>A library of human gut bacterial isolates paired with longitudinal multiomics data enables mechanistic microbiome research.</title>
        <authorList>
            <person name="Poyet M."/>
            <person name="Groussin M."/>
            <person name="Gibbons S.M."/>
            <person name="Avila-Pacheco J."/>
            <person name="Jiang X."/>
            <person name="Kearney S.M."/>
            <person name="Perrotta A.R."/>
            <person name="Berdy B."/>
            <person name="Zhao S."/>
            <person name="Lieberman T.D."/>
            <person name="Swanson P.K."/>
            <person name="Smith M."/>
            <person name="Roesemann S."/>
            <person name="Alexander J.E."/>
            <person name="Rich S.A."/>
            <person name="Livny J."/>
            <person name="Vlamakis H."/>
            <person name="Clish C."/>
            <person name="Bullock K."/>
            <person name="Deik A."/>
            <person name="Scott J."/>
            <person name="Pierce K.A."/>
            <person name="Xavier R.J."/>
            <person name="Alm E.J."/>
        </authorList>
    </citation>
    <scope>NUCLEOTIDE SEQUENCE [LARGE SCALE GENOMIC DNA]</scope>
    <source>
        <strain evidence="3 6">BIOML-A2</strain>
    </source>
</reference>
<evidence type="ECO:0000256" key="1">
    <source>
        <dbReference type="SAM" id="Phobius"/>
    </source>
</evidence>